<dbReference type="Gene3D" id="2.40.160.50">
    <property type="entry name" value="membrane protein fhac: a member of the omp85/tpsb transporter family"/>
    <property type="match status" value="1"/>
</dbReference>
<evidence type="ECO:0000256" key="1">
    <source>
        <dbReference type="ARBA" id="ARBA00004370"/>
    </source>
</evidence>
<comment type="subcellular location">
    <subcellularLocation>
        <location evidence="1">Membrane</location>
    </subcellularLocation>
</comment>
<feature type="signal peptide" evidence="3">
    <location>
        <begin position="1"/>
        <end position="23"/>
    </location>
</feature>
<keyword evidence="2" id="KW-0472">Membrane</keyword>
<evidence type="ECO:0000256" key="2">
    <source>
        <dbReference type="ARBA" id="ARBA00023136"/>
    </source>
</evidence>
<gene>
    <name evidence="5" type="ORF">GNT65_16680</name>
</gene>
<comment type="caution">
    <text evidence="5">The sequence shown here is derived from an EMBL/GenBank/DDBJ whole genome shotgun (WGS) entry which is preliminary data.</text>
</comment>
<name>A0A6L7I186_9GAMM</name>
<organism evidence="5 6">
    <name type="scientific">Shewanella insulae</name>
    <dbReference type="NCBI Taxonomy" id="2681496"/>
    <lineage>
        <taxon>Bacteria</taxon>
        <taxon>Pseudomonadati</taxon>
        <taxon>Pseudomonadota</taxon>
        <taxon>Gammaproteobacteria</taxon>
        <taxon>Alteromonadales</taxon>
        <taxon>Shewanellaceae</taxon>
        <taxon>Shewanella</taxon>
    </lineage>
</organism>
<reference evidence="5 6" key="1">
    <citation type="submission" date="2019-12" db="EMBL/GenBank/DDBJ databases">
        <title>Shewanella insulae sp. nov., isolated from a tidal flat.</title>
        <authorList>
            <person name="Yoon J.-H."/>
        </authorList>
    </citation>
    <scope>NUCLEOTIDE SEQUENCE [LARGE SCALE GENOMIC DNA]</scope>
    <source>
        <strain evidence="5 6">JBTF-M18</strain>
    </source>
</reference>
<sequence>MATPSYPSLLVLSLSLLAGASQAGFTDQFKDPTDGRVDASQWILNNAHGFMPVPILITEPAVGVGGGAALLFFHESESQRQKRLEDPLAVAEIPPSVTGVVAAGTNNGTKLGGLFHSGNWLEDRVRYLGGIFAADLRLKAYTGIDAPAMGFSLQGWHLFQDIDVRLGESNFFLGGEYSYTRSEAEFDLGGEHPLNQESAMADSDGALGVKLTYDSTDNHFSPRSGIKARLKSTQHDKRLGGDFDYRTDSAFLHAYHRLNAKWGVNMRLDAKSLSGDAPFYALPYLDMRGMPAMRYQGDDTALGEVEVSYDLDDRWTLLGFAGAGKAVMADERFADSPWLKTQGVGFRYLMARQLGLRTGMDIAKGPEEWTLYLQVGGAW</sequence>
<protein>
    <submittedName>
        <fullName evidence="5">BamA/TamA family outer membrane protein</fullName>
    </submittedName>
</protein>
<dbReference type="GO" id="GO:0019867">
    <property type="term" value="C:outer membrane"/>
    <property type="evidence" value="ECO:0007669"/>
    <property type="project" value="InterPro"/>
</dbReference>
<keyword evidence="6" id="KW-1185">Reference proteome</keyword>
<evidence type="ECO:0000259" key="4">
    <source>
        <dbReference type="Pfam" id="PF01103"/>
    </source>
</evidence>
<evidence type="ECO:0000313" key="5">
    <source>
        <dbReference type="EMBL" id="MXR70295.1"/>
    </source>
</evidence>
<keyword evidence="3" id="KW-0732">Signal</keyword>
<evidence type="ECO:0000313" key="6">
    <source>
        <dbReference type="Proteomes" id="UP000474778"/>
    </source>
</evidence>
<accession>A0A6L7I186</accession>
<dbReference type="EMBL" id="WRPA01000017">
    <property type="protein sequence ID" value="MXR70295.1"/>
    <property type="molecule type" value="Genomic_DNA"/>
</dbReference>
<dbReference type="Pfam" id="PF01103">
    <property type="entry name" value="Omp85"/>
    <property type="match status" value="1"/>
</dbReference>
<dbReference type="Proteomes" id="UP000474778">
    <property type="component" value="Unassembled WGS sequence"/>
</dbReference>
<dbReference type="AlphaFoldDB" id="A0A6L7I186"/>
<dbReference type="InterPro" id="IPR000184">
    <property type="entry name" value="Bac_surfAg_D15"/>
</dbReference>
<proteinExistence type="predicted"/>
<dbReference type="RefSeq" id="WP_160798242.1">
    <property type="nucleotide sequence ID" value="NZ_WRPA01000017.1"/>
</dbReference>
<feature type="chain" id="PRO_5026844091" evidence="3">
    <location>
        <begin position="24"/>
        <end position="379"/>
    </location>
</feature>
<evidence type="ECO:0000256" key="3">
    <source>
        <dbReference type="SAM" id="SignalP"/>
    </source>
</evidence>
<feature type="domain" description="Bacterial surface antigen (D15)" evidence="4">
    <location>
        <begin position="176"/>
        <end position="274"/>
    </location>
</feature>